<reference evidence="3" key="2">
    <citation type="journal article" date="2015" name="Data Brief">
        <title>Shoot transcriptome of the giant reed, Arundo donax.</title>
        <authorList>
            <person name="Barrero R.A."/>
            <person name="Guerrero F.D."/>
            <person name="Moolhuijzen P."/>
            <person name="Goolsby J.A."/>
            <person name="Tidwell J."/>
            <person name="Bellgard S.E."/>
            <person name="Bellgard M.I."/>
        </authorList>
    </citation>
    <scope>NUCLEOTIDE SEQUENCE</scope>
    <source>
        <tissue evidence="3">Shoot tissue taken approximately 20 cm above the soil surface</tissue>
    </source>
</reference>
<dbReference type="AlphaFoldDB" id="A0A0A9B1F4"/>
<sequence length="40" mass="4625">MQDSPPAAACMWNVLLSCFLTSLFDRKNPDVCSYLCWNQR</sequence>
<keyword evidence="2" id="KW-0732">Signal</keyword>
<reference evidence="3" key="1">
    <citation type="submission" date="2014-09" db="EMBL/GenBank/DDBJ databases">
        <authorList>
            <person name="Magalhaes I.L.F."/>
            <person name="Oliveira U."/>
            <person name="Santos F.R."/>
            <person name="Vidigal T.H.D.A."/>
            <person name="Brescovit A.D."/>
            <person name="Santos A.J."/>
        </authorList>
    </citation>
    <scope>NUCLEOTIDE SEQUENCE</scope>
    <source>
        <tissue evidence="3">Shoot tissue taken approximately 20 cm above the soil surface</tissue>
    </source>
</reference>
<accession>A0A0A9B1F4</accession>
<feature type="transmembrane region" description="Helical" evidence="1">
    <location>
        <begin position="6"/>
        <end position="24"/>
    </location>
</feature>
<keyword evidence="1" id="KW-0812">Transmembrane</keyword>
<keyword evidence="1" id="KW-1133">Transmembrane helix</keyword>
<proteinExistence type="predicted"/>
<protein>
    <submittedName>
        <fullName evidence="3">Uncharacterized protein</fullName>
    </submittedName>
</protein>
<organism evidence="3">
    <name type="scientific">Arundo donax</name>
    <name type="common">Giant reed</name>
    <name type="synonym">Donax arundinaceus</name>
    <dbReference type="NCBI Taxonomy" id="35708"/>
    <lineage>
        <taxon>Eukaryota</taxon>
        <taxon>Viridiplantae</taxon>
        <taxon>Streptophyta</taxon>
        <taxon>Embryophyta</taxon>
        <taxon>Tracheophyta</taxon>
        <taxon>Spermatophyta</taxon>
        <taxon>Magnoliopsida</taxon>
        <taxon>Liliopsida</taxon>
        <taxon>Poales</taxon>
        <taxon>Poaceae</taxon>
        <taxon>PACMAD clade</taxon>
        <taxon>Arundinoideae</taxon>
        <taxon>Arundineae</taxon>
        <taxon>Arundo</taxon>
    </lineage>
</organism>
<evidence type="ECO:0000313" key="3">
    <source>
        <dbReference type="EMBL" id="JAD57186.1"/>
    </source>
</evidence>
<evidence type="ECO:0000256" key="1">
    <source>
        <dbReference type="SAM" id="Phobius"/>
    </source>
</evidence>
<feature type="signal peptide" evidence="2">
    <location>
        <begin position="1"/>
        <end position="15"/>
    </location>
</feature>
<evidence type="ECO:0000256" key="2">
    <source>
        <dbReference type="SAM" id="SignalP"/>
    </source>
</evidence>
<dbReference type="EMBL" id="GBRH01240709">
    <property type="protein sequence ID" value="JAD57186.1"/>
    <property type="molecule type" value="Transcribed_RNA"/>
</dbReference>
<name>A0A0A9B1F4_ARUDO</name>
<feature type="chain" id="PRO_5012158481" evidence="2">
    <location>
        <begin position="16"/>
        <end position="40"/>
    </location>
</feature>
<keyword evidence="1" id="KW-0472">Membrane</keyword>